<organism evidence="2 3">
    <name type="scientific">Monosiga brevicollis</name>
    <name type="common">Choanoflagellate</name>
    <dbReference type="NCBI Taxonomy" id="81824"/>
    <lineage>
        <taxon>Eukaryota</taxon>
        <taxon>Choanoflagellata</taxon>
        <taxon>Craspedida</taxon>
        <taxon>Salpingoecidae</taxon>
        <taxon>Monosiga</taxon>
    </lineage>
</organism>
<accession>A9UTA7</accession>
<keyword evidence="1" id="KW-0812">Transmembrane</keyword>
<keyword evidence="1" id="KW-1133">Transmembrane helix</keyword>
<protein>
    <submittedName>
        <fullName evidence="2">Uncharacterized protein</fullName>
    </submittedName>
</protein>
<evidence type="ECO:0000313" key="3">
    <source>
        <dbReference type="Proteomes" id="UP000001357"/>
    </source>
</evidence>
<name>A9UTA7_MONBE</name>
<dbReference type="AlphaFoldDB" id="A9UTA7"/>
<dbReference type="Proteomes" id="UP000001357">
    <property type="component" value="Unassembled WGS sequence"/>
</dbReference>
<evidence type="ECO:0000256" key="1">
    <source>
        <dbReference type="SAM" id="Phobius"/>
    </source>
</evidence>
<feature type="transmembrane region" description="Helical" evidence="1">
    <location>
        <begin position="21"/>
        <end position="40"/>
    </location>
</feature>
<keyword evidence="3" id="KW-1185">Reference proteome</keyword>
<proteinExistence type="predicted"/>
<dbReference type="InParanoid" id="A9UTA7"/>
<dbReference type="RefSeq" id="XP_001743883.1">
    <property type="nucleotide sequence ID" value="XM_001743831.1"/>
</dbReference>
<reference evidence="2 3" key="1">
    <citation type="journal article" date="2008" name="Nature">
        <title>The genome of the choanoflagellate Monosiga brevicollis and the origin of metazoans.</title>
        <authorList>
            <consortium name="JGI Sequencing"/>
            <person name="King N."/>
            <person name="Westbrook M.J."/>
            <person name="Young S.L."/>
            <person name="Kuo A."/>
            <person name="Abedin M."/>
            <person name="Chapman J."/>
            <person name="Fairclough S."/>
            <person name="Hellsten U."/>
            <person name="Isogai Y."/>
            <person name="Letunic I."/>
            <person name="Marr M."/>
            <person name="Pincus D."/>
            <person name="Putnam N."/>
            <person name="Rokas A."/>
            <person name="Wright K.J."/>
            <person name="Zuzow R."/>
            <person name="Dirks W."/>
            <person name="Good M."/>
            <person name="Goodstein D."/>
            <person name="Lemons D."/>
            <person name="Li W."/>
            <person name="Lyons J.B."/>
            <person name="Morris A."/>
            <person name="Nichols S."/>
            <person name="Richter D.J."/>
            <person name="Salamov A."/>
            <person name="Bork P."/>
            <person name="Lim W.A."/>
            <person name="Manning G."/>
            <person name="Miller W.T."/>
            <person name="McGinnis W."/>
            <person name="Shapiro H."/>
            <person name="Tjian R."/>
            <person name="Grigoriev I.V."/>
            <person name="Rokhsar D."/>
        </authorList>
    </citation>
    <scope>NUCLEOTIDE SEQUENCE [LARGE SCALE GENOMIC DNA]</scope>
    <source>
        <strain evidence="3">MX1 / ATCC 50154</strain>
    </source>
</reference>
<dbReference type="EMBL" id="CH991545">
    <property type="protein sequence ID" value="EDQ91461.1"/>
    <property type="molecule type" value="Genomic_DNA"/>
</dbReference>
<keyword evidence="1" id="KW-0472">Membrane</keyword>
<evidence type="ECO:0000313" key="2">
    <source>
        <dbReference type="EMBL" id="EDQ91461.1"/>
    </source>
</evidence>
<sequence length="619" mass="68765">MAGRAVVGPRWLRLRGRWIRSLVLIMALLSLLIYLLQGWLGNSGAHQTGATQPEPRSKPRLLLLGADTSLGTFLAAQLEPSSLVDCIALDQNGQANARSVLSGNRSTCQDVPIVEDCTSLAVWSPLRQLAAAASLIVFTLRPSTASAQTGASAPIHDVHRNIGCLQRLLLTLPVPSPRVLVLAPPLVPLEVVQGVHTLCHLYEHCTLALLDEVPDLYPADDGLFPLIRRALRHELWRPADWPYFEAPWRHLLDGSRLRAWLTDVAAHDAAPLPSIVAEEVWHLLWDIRQLRISATKHPWPLVELVRAVEVAGCAAEPAARRALLAMAANADKDASSSQQALAGKALASSPDFEIDTQLDLSLAASSLEPMLHRVCQRGKSDAVLTTYLTSVADPQHRIRRHPDQYGYMRGWHLSLVQLNLNGIIFHDELGSNFVSSLQPSGMNFVRMSVGSRSTNDARFYAYLDHLRAHPSLSRVLMTDASDVILQADPFDLMSSVNDDVLFVGHDNDLFDSMRSMPWLRASLQECDMHARLPDLEDVLDRPLMFNAGVFGGHRTVVLEFLARMVSVLDELPPDVNCNMAAFNYVIHKHFMERLYTGYPFTSHFWLHEQAPRGVYVLHK</sequence>
<dbReference type="eggNOG" id="ENOG502S19M">
    <property type="taxonomic scope" value="Eukaryota"/>
</dbReference>
<gene>
    <name evidence="2" type="ORF">MONBRDRAFT_31460</name>
</gene>
<dbReference type="GeneID" id="5888834"/>
<dbReference type="KEGG" id="mbr:MONBRDRAFT_31460"/>